<dbReference type="RefSeq" id="WP_380077327.1">
    <property type="nucleotide sequence ID" value="NZ_JBHSGO010000032.1"/>
</dbReference>
<evidence type="ECO:0000313" key="1">
    <source>
        <dbReference type="EMBL" id="MFC4665312.1"/>
    </source>
</evidence>
<reference evidence="2" key="1">
    <citation type="journal article" date="2019" name="Int. J. Syst. Evol. Microbiol.">
        <title>The Global Catalogue of Microorganisms (GCM) 10K type strain sequencing project: providing services to taxonomists for standard genome sequencing and annotation.</title>
        <authorList>
            <consortium name="The Broad Institute Genomics Platform"/>
            <consortium name="The Broad Institute Genome Sequencing Center for Infectious Disease"/>
            <person name="Wu L."/>
            <person name="Ma J."/>
        </authorList>
    </citation>
    <scope>NUCLEOTIDE SEQUENCE [LARGE SCALE GENOMIC DNA]</scope>
    <source>
        <strain evidence="2">CGMCC 4.7357</strain>
    </source>
</reference>
<proteinExistence type="predicted"/>
<dbReference type="EMBL" id="JBHSGO010000032">
    <property type="protein sequence ID" value="MFC4665312.1"/>
    <property type="molecule type" value="Genomic_DNA"/>
</dbReference>
<protein>
    <submittedName>
        <fullName evidence="1">Uncharacterized protein</fullName>
    </submittedName>
</protein>
<keyword evidence="2" id="KW-1185">Reference proteome</keyword>
<sequence length="89" mass="10274">MDLITLIISIMTILILGGCIFQDAEVYPFGQKKIELFGRFNDCLCVNQYSWTVKFIIENLYLLNVVTFINAQKTTKSTLIYTKNHSFRG</sequence>
<comment type="caution">
    <text evidence="1">The sequence shown here is derived from an EMBL/GenBank/DDBJ whole genome shotgun (WGS) entry which is preliminary data.</text>
</comment>
<evidence type="ECO:0000313" key="2">
    <source>
        <dbReference type="Proteomes" id="UP001596020"/>
    </source>
</evidence>
<name>A0ABV9K5U3_9PORP</name>
<dbReference type="Proteomes" id="UP001596020">
    <property type="component" value="Unassembled WGS sequence"/>
</dbReference>
<organism evidence="1 2">
    <name type="scientific">Falsiporphyromonas endometrii</name>
    <dbReference type="NCBI Taxonomy" id="1387297"/>
    <lineage>
        <taxon>Bacteria</taxon>
        <taxon>Pseudomonadati</taxon>
        <taxon>Bacteroidota</taxon>
        <taxon>Bacteroidia</taxon>
        <taxon>Bacteroidales</taxon>
        <taxon>Porphyromonadaceae</taxon>
        <taxon>Falsiporphyromonas</taxon>
    </lineage>
</organism>
<gene>
    <name evidence="1" type="ORF">ACFO3G_01565</name>
</gene>
<accession>A0ABV9K5U3</accession>